<accession>A0ABV9I6S0</accession>
<evidence type="ECO:0000313" key="3">
    <source>
        <dbReference type="Proteomes" id="UP001595952"/>
    </source>
</evidence>
<dbReference type="Proteomes" id="UP001595952">
    <property type="component" value="Unassembled WGS sequence"/>
</dbReference>
<gene>
    <name evidence="2" type="ORF">ACFO0D_04155</name>
</gene>
<evidence type="ECO:0000256" key="1">
    <source>
        <dbReference type="SAM" id="MobiDB-lite"/>
    </source>
</evidence>
<keyword evidence="3" id="KW-1185">Reference proteome</keyword>
<comment type="caution">
    <text evidence="2">The sequence shown here is derived from an EMBL/GenBank/DDBJ whole genome shotgun (WGS) entry which is preliminary data.</text>
</comment>
<dbReference type="RefSeq" id="WP_380060549.1">
    <property type="nucleotide sequence ID" value="NZ_JBHSEI010000001.1"/>
</dbReference>
<proteinExistence type="predicted"/>
<sequence length="72" mass="7448">MTRDPKDGQGGLPEDAGNGMSERSGDAEQFGRTSLDTAGDQAGQGADVPQGDTLDRDGSGTTFDADTQRSDR</sequence>
<reference evidence="3" key="1">
    <citation type="journal article" date="2019" name="Int. J. Syst. Evol. Microbiol.">
        <title>The Global Catalogue of Microorganisms (GCM) 10K type strain sequencing project: providing services to taxonomists for standard genome sequencing and annotation.</title>
        <authorList>
            <consortium name="The Broad Institute Genomics Platform"/>
            <consortium name="The Broad Institute Genome Sequencing Center for Infectious Disease"/>
            <person name="Wu L."/>
            <person name="Ma J."/>
        </authorList>
    </citation>
    <scope>NUCLEOTIDE SEQUENCE [LARGE SCALE GENOMIC DNA]</scope>
    <source>
        <strain evidence="3">CCUG 55995</strain>
    </source>
</reference>
<name>A0ABV9I6S0_9DEIO</name>
<dbReference type="EMBL" id="JBHSEI010000001">
    <property type="protein sequence ID" value="MFC4637531.1"/>
    <property type="molecule type" value="Genomic_DNA"/>
</dbReference>
<feature type="region of interest" description="Disordered" evidence="1">
    <location>
        <begin position="1"/>
        <end position="72"/>
    </location>
</feature>
<organism evidence="2 3">
    <name type="scientific">Deinococcus hohokamensis</name>
    <dbReference type="NCBI Taxonomy" id="309883"/>
    <lineage>
        <taxon>Bacteria</taxon>
        <taxon>Thermotogati</taxon>
        <taxon>Deinococcota</taxon>
        <taxon>Deinococci</taxon>
        <taxon>Deinococcales</taxon>
        <taxon>Deinococcaceae</taxon>
        <taxon>Deinococcus</taxon>
    </lineage>
</organism>
<protein>
    <submittedName>
        <fullName evidence="2">Uncharacterized protein</fullName>
    </submittedName>
</protein>
<evidence type="ECO:0000313" key="2">
    <source>
        <dbReference type="EMBL" id="MFC4637531.1"/>
    </source>
</evidence>